<dbReference type="GO" id="GO:0016020">
    <property type="term" value="C:membrane"/>
    <property type="evidence" value="ECO:0007669"/>
    <property type="project" value="TreeGrafter"/>
</dbReference>
<evidence type="ECO:0000256" key="7">
    <source>
        <dbReference type="SAM" id="Phobius"/>
    </source>
</evidence>
<evidence type="ECO:0000256" key="3">
    <source>
        <dbReference type="ARBA" id="ARBA00022801"/>
    </source>
</evidence>
<accession>A0A1I6VLT3</accession>
<keyword evidence="3 6" id="KW-0378">Hydrolase</keyword>
<dbReference type="InterPro" id="IPR051156">
    <property type="entry name" value="Mito/Outer_Membr_Metalloprot"/>
</dbReference>
<dbReference type="GO" id="GO:0051603">
    <property type="term" value="P:proteolysis involved in protein catabolic process"/>
    <property type="evidence" value="ECO:0007669"/>
    <property type="project" value="TreeGrafter"/>
</dbReference>
<evidence type="ECO:0000256" key="5">
    <source>
        <dbReference type="ARBA" id="ARBA00023049"/>
    </source>
</evidence>
<comment type="similarity">
    <text evidence="6">Belongs to the peptidase M48 family.</text>
</comment>
<feature type="domain" description="Peptidase M48" evidence="8">
    <location>
        <begin position="177"/>
        <end position="339"/>
    </location>
</feature>
<comment type="cofactor">
    <cofactor evidence="6">
        <name>Zn(2+)</name>
        <dbReference type="ChEBI" id="CHEBI:29105"/>
    </cofactor>
    <text evidence="6">Binds 1 zinc ion per subunit.</text>
</comment>
<keyword evidence="4 6" id="KW-0862">Zinc</keyword>
<gene>
    <name evidence="9" type="ORF">SAMN04488040_3442</name>
</gene>
<dbReference type="EMBL" id="FPAJ01000007">
    <property type="protein sequence ID" value="SFT14571.1"/>
    <property type="molecule type" value="Genomic_DNA"/>
</dbReference>
<keyword evidence="5 6" id="KW-0482">Metalloprotease</keyword>
<name>A0A1I6VLT3_9RHOB</name>
<keyword evidence="10" id="KW-1185">Reference proteome</keyword>
<keyword evidence="2" id="KW-0479">Metal-binding</keyword>
<dbReference type="CDD" id="cd07332">
    <property type="entry name" value="M48C_Oma1_like"/>
    <property type="match status" value="1"/>
</dbReference>
<evidence type="ECO:0000256" key="2">
    <source>
        <dbReference type="ARBA" id="ARBA00022723"/>
    </source>
</evidence>
<dbReference type="GO" id="GO:0046872">
    <property type="term" value="F:metal ion binding"/>
    <property type="evidence" value="ECO:0007669"/>
    <property type="project" value="UniProtKB-KW"/>
</dbReference>
<proteinExistence type="inferred from homology"/>
<dbReference type="Pfam" id="PF01435">
    <property type="entry name" value="Peptidase_M48"/>
    <property type="match status" value="1"/>
</dbReference>
<evidence type="ECO:0000256" key="6">
    <source>
        <dbReference type="RuleBase" id="RU003983"/>
    </source>
</evidence>
<feature type="transmembrane region" description="Helical" evidence="7">
    <location>
        <begin position="99"/>
        <end position="122"/>
    </location>
</feature>
<dbReference type="RefSeq" id="WP_093917614.1">
    <property type="nucleotide sequence ID" value="NZ_FPAJ01000007.1"/>
</dbReference>
<dbReference type="InterPro" id="IPR001915">
    <property type="entry name" value="Peptidase_M48"/>
</dbReference>
<dbReference type="STRING" id="394264.SAMN04488040_3442"/>
<reference evidence="10" key="1">
    <citation type="submission" date="2016-10" db="EMBL/GenBank/DDBJ databases">
        <authorList>
            <person name="Varghese N."/>
            <person name="Submissions S."/>
        </authorList>
    </citation>
    <scope>NUCLEOTIDE SEQUENCE [LARGE SCALE GENOMIC DNA]</scope>
    <source>
        <strain evidence="10">DSM 23422</strain>
    </source>
</reference>
<evidence type="ECO:0000313" key="10">
    <source>
        <dbReference type="Proteomes" id="UP000199239"/>
    </source>
</evidence>
<dbReference type="PANTHER" id="PTHR22726:SF1">
    <property type="entry name" value="METALLOENDOPEPTIDASE OMA1, MITOCHONDRIAL"/>
    <property type="match status" value="1"/>
</dbReference>
<keyword evidence="7" id="KW-0812">Transmembrane</keyword>
<evidence type="ECO:0000256" key="1">
    <source>
        <dbReference type="ARBA" id="ARBA00022670"/>
    </source>
</evidence>
<dbReference type="OrthoDB" id="9810445at2"/>
<keyword evidence="7" id="KW-1133">Transmembrane helix</keyword>
<keyword evidence="7" id="KW-0472">Membrane</keyword>
<dbReference type="Proteomes" id="UP000199239">
    <property type="component" value="Unassembled WGS sequence"/>
</dbReference>
<dbReference type="Gene3D" id="3.30.2010.10">
    <property type="entry name" value="Metalloproteases ('zincins'), catalytic domain"/>
    <property type="match status" value="1"/>
</dbReference>
<keyword evidence="1 6" id="KW-0645">Protease</keyword>
<sequence>MSTGFNGFGAAYFDGDRPIGKEVSLHIANNNLQIGFDNGTTLFWPLEDIRTLEDNADKQSFTLRLITDPLARLLVTDQMLLGYLPNATRRSPPKGRGKLALWAAGAVAAVALQVTVLVPLLADRLAVFIPPDGERALGEATFEQIRDALGDTGLAPLAICENPAGTKALAQITAALNAGDGAPEGLSVAVLDHDMINAFALPGGFVVIFKGLIDHAETPDEVAVVLAHEIGHVVSRDPTRHALRSAGSIGILGLLFGDFAGGAAVLFLTERLISATYSQQAETNADAFGYARLEAANVSPAALGTMFERLRDEHGEGNELLGHFLSHPSLSDRIENARSAADETRNYAPILDDAGWKALQSICD</sequence>
<dbReference type="PANTHER" id="PTHR22726">
    <property type="entry name" value="METALLOENDOPEPTIDASE OMA1"/>
    <property type="match status" value="1"/>
</dbReference>
<dbReference type="GO" id="GO:0004222">
    <property type="term" value="F:metalloendopeptidase activity"/>
    <property type="evidence" value="ECO:0007669"/>
    <property type="project" value="InterPro"/>
</dbReference>
<feature type="transmembrane region" description="Helical" evidence="7">
    <location>
        <begin position="246"/>
        <end position="268"/>
    </location>
</feature>
<evidence type="ECO:0000313" key="9">
    <source>
        <dbReference type="EMBL" id="SFT14571.1"/>
    </source>
</evidence>
<organism evidence="9 10">
    <name type="scientific">Sulfitobacter marinus</name>
    <dbReference type="NCBI Taxonomy" id="394264"/>
    <lineage>
        <taxon>Bacteria</taxon>
        <taxon>Pseudomonadati</taxon>
        <taxon>Pseudomonadota</taxon>
        <taxon>Alphaproteobacteria</taxon>
        <taxon>Rhodobacterales</taxon>
        <taxon>Roseobacteraceae</taxon>
        <taxon>Sulfitobacter</taxon>
    </lineage>
</organism>
<evidence type="ECO:0000256" key="4">
    <source>
        <dbReference type="ARBA" id="ARBA00022833"/>
    </source>
</evidence>
<evidence type="ECO:0000259" key="8">
    <source>
        <dbReference type="Pfam" id="PF01435"/>
    </source>
</evidence>
<dbReference type="AlphaFoldDB" id="A0A1I6VLT3"/>
<protein>
    <submittedName>
        <fullName evidence="9">Peptidase family M48</fullName>
    </submittedName>
</protein>